<name>A0A5N6NNR2_9ASTR</name>
<evidence type="ECO:0000313" key="2">
    <source>
        <dbReference type="EMBL" id="KAD4981902.1"/>
    </source>
</evidence>
<accession>A0A5N6NNR2</accession>
<reference evidence="2 3" key="1">
    <citation type="submission" date="2019-05" db="EMBL/GenBank/DDBJ databases">
        <title>Mikania micrantha, genome provides insights into the molecular mechanism of rapid growth.</title>
        <authorList>
            <person name="Liu B."/>
        </authorList>
    </citation>
    <scope>NUCLEOTIDE SEQUENCE [LARGE SCALE GENOMIC DNA]</scope>
    <source>
        <strain evidence="2">NLD-2019</strain>
        <tissue evidence="2">Leaf</tissue>
    </source>
</reference>
<proteinExistence type="predicted"/>
<dbReference type="Proteomes" id="UP000326396">
    <property type="component" value="Linkage Group LG18"/>
</dbReference>
<feature type="compositionally biased region" description="Low complexity" evidence="1">
    <location>
        <begin position="194"/>
        <end position="208"/>
    </location>
</feature>
<organism evidence="2 3">
    <name type="scientific">Mikania micrantha</name>
    <name type="common">bitter vine</name>
    <dbReference type="NCBI Taxonomy" id="192012"/>
    <lineage>
        <taxon>Eukaryota</taxon>
        <taxon>Viridiplantae</taxon>
        <taxon>Streptophyta</taxon>
        <taxon>Embryophyta</taxon>
        <taxon>Tracheophyta</taxon>
        <taxon>Spermatophyta</taxon>
        <taxon>Magnoliopsida</taxon>
        <taxon>eudicotyledons</taxon>
        <taxon>Gunneridae</taxon>
        <taxon>Pentapetalae</taxon>
        <taxon>asterids</taxon>
        <taxon>campanulids</taxon>
        <taxon>Asterales</taxon>
        <taxon>Asteraceae</taxon>
        <taxon>Asteroideae</taxon>
        <taxon>Heliantheae alliance</taxon>
        <taxon>Eupatorieae</taxon>
        <taxon>Mikania</taxon>
    </lineage>
</organism>
<feature type="region of interest" description="Disordered" evidence="1">
    <location>
        <begin position="181"/>
        <end position="218"/>
    </location>
</feature>
<comment type="caution">
    <text evidence="2">The sequence shown here is derived from an EMBL/GenBank/DDBJ whole genome shotgun (WGS) entry which is preliminary data.</text>
</comment>
<dbReference type="AlphaFoldDB" id="A0A5N6NNR2"/>
<evidence type="ECO:0000313" key="3">
    <source>
        <dbReference type="Proteomes" id="UP000326396"/>
    </source>
</evidence>
<dbReference type="EMBL" id="SZYD01000010">
    <property type="protein sequence ID" value="KAD4981902.1"/>
    <property type="molecule type" value="Genomic_DNA"/>
</dbReference>
<evidence type="ECO:0000256" key="1">
    <source>
        <dbReference type="SAM" id="MobiDB-lite"/>
    </source>
</evidence>
<sequence>MKMKIKKVLGGVDKVLLVEVRSGDGGSRRRWWRVLGEERGSGGGRGFQEATMMIDSGVAEMGFNPGRGLLLTENTTTHSSGCGEFVFSLLADKVDEEAKQIGSESRRILHISYHLVNLRMSEAFVSNCFYFAVLEVDIKKFVSVSCENVSSKSHMIEQCSHWLRKGWLTIVDVAVFERNDKSANGPHKTSTTGTRLPSSRPLRPLTPTGPHNTGRKALPAPLCPNSPCSSTVQAPGIMLLEPPNTCKFLNQDMKRRGKRVKIVAKETSGYAKSFRLAGGPVVISHQIASDGLPRVHRSKGNNNDKILETLISCEMMYLNGSIG</sequence>
<gene>
    <name evidence="2" type="ORF">E3N88_18573</name>
</gene>
<keyword evidence="3" id="KW-1185">Reference proteome</keyword>
<protein>
    <submittedName>
        <fullName evidence="2">Uncharacterized protein</fullName>
    </submittedName>
</protein>